<dbReference type="EMBL" id="CP098755">
    <property type="protein sequence ID" value="USG68190.1"/>
    <property type="molecule type" value="Genomic_DNA"/>
</dbReference>
<evidence type="ECO:0008006" key="3">
    <source>
        <dbReference type="Google" id="ProtNLM"/>
    </source>
</evidence>
<sequence length="108" mass="11884">MEATKKSKLMILLFLGGAILLGALGYFGMSSLGKEQVAYIKSVISDKGGSVDVITVVPKEESPFTESGKGNTIYKIDFQKDGKALTAWYRSNNQSSIIKENEEWIFPE</sequence>
<reference evidence="1" key="1">
    <citation type="submission" date="2022-06" db="EMBL/GenBank/DDBJ databases">
        <title>Genome sequencing of Brevibacillus sp. BB3-R1.</title>
        <authorList>
            <person name="Heo J."/>
            <person name="Lee D."/>
            <person name="Won M."/>
            <person name="Han B.-H."/>
            <person name="Hong S.-B."/>
            <person name="Kwon S.-W."/>
        </authorList>
    </citation>
    <scope>NUCLEOTIDE SEQUENCE</scope>
    <source>
        <strain evidence="1">BB3-R1</strain>
    </source>
</reference>
<organism evidence="1 2">
    <name type="scientific">Brevibacillus ruminantium</name>
    <dbReference type="NCBI Taxonomy" id="2950604"/>
    <lineage>
        <taxon>Bacteria</taxon>
        <taxon>Bacillati</taxon>
        <taxon>Bacillota</taxon>
        <taxon>Bacilli</taxon>
        <taxon>Bacillales</taxon>
        <taxon>Paenibacillaceae</taxon>
        <taxon>Brevibacillus</taxon>
    </lineage>
</organism>
<dbReference type="RefSeq" id="WP_251875635.1">
    <property type="nucleotide sequence ID" value="NZ_CP098755.1"/>
</dbReference>
<gene>
    <name evidence="1" type="ORF">NDK47_13280</name>
</gene>
<dbReference type="Proteomes" id="UP001056500">
    <property type="component" value="Chromosome"/>
</dbReference>
<accession>A0ABY4WM02</accession>
<proteinExistence type="predicted"/>
<keyword evidence="2" id="KW-1185">Reference proteome</keyword>
<name>A0ABY4WM02_9BACL</name>
<evidence type="ECO:0000313" key="1">
    <source>
        <dbReference type="EMBL" id="USG68190.1"/>
    </source>
</evidence>
<protein>
    <recommendedName>
        <fullName evidence="3">DUF3139 domain-containing protein</fullName>
    </recommendedName>
</protein>
<evidence type="ECO:0000313" key="2">
    <source>
        <dbReference type="Proteomes" id="UP001056500"/>
    </source>
</evidence>